<evidence type="ECO:0000259" key="2">
    <source>
        <dbReference type="SMART" id="SM00899"/>
    </source>
</evidence>
<dbReference type="InterPro" id="IPR007167">
    <property type="entry name" value="Fe-transptr_FeoA-like"/>
</dbReference>
<dbReference type="Pfam" id="PF04023">
    <property type="entry name" value="FeoA"/>
    <property type="match status" value="1"/>
</dbReference>
<dbReference type="InterPro" id="IPR008988">
    <property type="entry name" value="Transcriptional_repressor_C"/>
</dbReference>
<evidence type="ECO:0000313" key="3">
    <source>
        <dbReference type="EMBL" id="VBB68735.1"/>
    </source>
</evidence>
<accession>A0A484H5Z7</accession>
<sequence>MGAKEQRELIRDLHPGDRGRITGFVAGDRDYRRRLLAMGLTPGVEFELTRVAPLGDPVEIRVRGTGVSLRKVEADMLTIERC</sequence>
<dbReference type="Gene3D" id="2.30.30.90">
    <property type="match status" value="1"/>
</dbReference>
<dbReference type="GO" id="GO:0046914">
    <property type="term" value="F:transition metal ion binding"/>
    <property type="evidence" value="ECO:0007669"/>
    <property type="project" value="InterPro"/>
</dbReference>
<proteinExistence type="predicted"/>
<gene>
    <name evidence="3" type="ORF">RIEGSTA812A_PEG_208</name>
</gene>
<dbReference type="SMART" id="SM00899">
    <property type="entry name" value="FeoA"/>
    <property type="match status" value="1"/>
</dbReference>
<organism evidence="3">
    <name type="scientific">invertebrate metagenome</name>
    <dbReference type="NCBI Taxonomy" id="1711999"/>
    <lineage>
        <taxon>unclassified sequences</taxon>
        <taxon>metagenomes</taxon>
        <taxon>organismal metagenomes</taxon>
    </lineage>
</organism>
<keyword evidence="1" id="KW-0408">Iron</keyword>
<feature type="domain" description="Ferrous iron transporter FeoA-like" evidence="2">
    <location>
        <begin position="8"/>
        <end position="81"/>
    </location>
</feature>
<evidence type="ECO:0000256" key="1">
    <source>
        <dbReference type="ARBA" id="ARBA00023004"/>
    </source>
</evidence>
<dbReference type="PANTHER" id="PTHR42954">
    <property type="entry name" value="FE(2+) TRANSPORT PROTEIN A"/>
    <property type="match status" value="1"/>
</dbReference>
<dbReference type="AlphaFoldDB" id="A0A484H5Z7"/>
<dbReference type="SUPFAM" id="SSF50037">
    <property type="entry name" value="C-terminal domain of transcriptional repressors"/>
    <property type="match status" value="1"/>
</dbReference>
<dbReference type="PANTHER" id="PTHR42954:SF2">
    <property type="entry name" value="FE(2+) TRANSPORT PROTEIN A"/>
    <property type="match status" value="1"/>
</dbReference>
<dbReference type="InterPro" id="IPR052713">
    <property type="entry name" value="FeoA"/>
</dbReference>
<reference evidence="3" key="1">
    <citation type="submission" date="2018-10" db="EMBL/GenBank/DDBJ databases">
        <authorList>
            <person name="Gruber-Vodicka H."/>
            <person name="Jaeckle O."/>
        </authorList>
    </citation>
    <scope>NUCLEOTIDE SEQUENCE</scope>
</reference>
<dbReference type="EMBL" id="LR026963">
    <property type="protein sequence ID" value="VBB68735.1"/>
    <property type="molecule type" value="Genomic_DNA"/>
</dbReference>
<protein>
    <submittedName>
        <fullName evidence="3">Ferrous iron transport protein A</fullName>
    </submittedName>
</protein>
<name>A0A484H5Z7_9ZZZZ</name>
<dbReference type="InterPro" id="IPR038157">
    <property type="entry name" value="FeoA_core_dom"/>
</dbReference>